<keyword evidence="2" id="KW-1185">Reference proteome</keyword>
<dbReference type="EMBL" id="RBZO01000024">
    <property type="protein sequence ID" value="RKQ14017.1"/>
    <property type="molecule type" value="Genomic_DNA"/>
</dbReference>
<name>A0A494YV14_9BACI</name>
<dbReference type="OrthoDB" id="128043at2"/>
<proteinExistence type="predicted"/>
<evidence type="ECO:0000313" key="2">
    <source>
        <dbReference type="Proteomes" id="UP000281813"/>
    </source>
</evidence>
<dbReference type="RefSeq" id="WP_121132932.1">
    <property type="nucleotide sequence ID" value="NZ_JBHUFK010000018.1"/>
</dbReference>
<gene>
    <name evidence="1" type="ORF">D8M05_14215</name>
</gene>
<dbReference type="Proteomes" id="UP000281813">
    <property type="component" value="Unassembled WGS sequence"/>
</dbReference>
<dbReference type="AlphaFoldDB" id="A0A494YV14"/>
<comment type="caution">
    <text evidence="1">The sequence shown here is derived from an EMBL/GenBank/DDBJ whole genome shotgun (WGS) entry which is preliminary data.</text>
</comment>
<evidence type="ECO:0000313" key="1">
    <source>
        <dbReference type="EMBL" id="RKQ14017.1"/>
    </source>
</evidence>
<accession>A0A494YV14</accession>
<evidence type="ECO:0008006" key="3">
    <source>
        <dbReference type="Google" id="ProtNLM"/>
    </source>
</evidence>
<protein>
    <recommendedName>
        <fullName evidence="3">Secreted protein</fullName>
    </recommendedName>
</protein>
<reference evidence="1 2" key="1">
    <citation type="journal article" date="2015" name="Antonie Van Leeuwenhoek">
        <title>Oceanobacillus bengalensis sp. nov., a bacterium isolated from seawater of the Bay of Bengal.</title>
        <authorList>
            <person name="Yongchang O."/>
            <person name="Xiang W."/>
            <person name="Wang G."/>
        </authorList>
    </citation>
    <scope>NUCLEOTIDE SEQUENCE [LARGE SCALE GENOMIC DNA]</scope>
    <source>
        <strain evidence="1 2">MCCC 1K00260</strain>
    </source>
</reference>
<organism evidence="1 2">
    <name type="scientific">Oceanobacillus bengalensis</name>
    <dbReference type="NCBI Taxonomy" id="1435466"/>
    <lineage>
        <taxon>Bacteria</taxon>
        <taxon>Bacillati</taxon>
        <taxon>Bacillota</taxon>
        <taxon>Bacilli</taxon>
        <taxon>Bacillales</taxon>
        <taxon>Bacillaceae</taxon>
        <taxon>Oceanobacillus</taxon>
    </lineage>
</organism>
<sequence>MEQHHQHHESTIPNQNFHNEINVSLTYRDNIVEIHLENNDDINNPIELVENHEKYMHLIIVSNDLEEYYHLHPKKIKDNHFEAKVKLSDRGSYKGFVDIIVEGKDYVIEPISIGRNHANESIMRLKPDSENEKEIKGYQIILEHGHFATNEKVELKFNLKNANPDPYLGALGHVVILDELAERFIHVHPVSNNKTIFETHFDIAGKYKLWAEFKIGQDIITFPYVFEVIESHY</sequence>